<evidence type="ECO:0000313" key="4">
    <source>
        <dbReference type="Proteomes" id="UP000295560"/>
    </source>
</evidence>
<dbReference type="InterPro" id="IPR029058">
    <property type="entry name" value="AB_hydrolase_fold"/>
</dbReference>
<dbReference type="GO" id="GO:0016020">
    <property type="term" value="C:membrane"/>
    <property type="evidence" value="ECO:0007669"/>
    <property type="project" value="TreeGrafter"/>
</dbReference>
<protein>
    <submittedName>
        <fullName evidence="3">Pimeloyl-ACP methyl ester carboxylesterase</fullName>
    </submittedName>
</protein>
<dbReference type="InterPro" id="IPR050266">
    <property type="entry name" value="AB_hydrolase_sf"/>
</dbReference>
<reference evidence="3 4" key="1">
    <citation type="submission" date="2019-03" db="EMBL/GenBank/DDBJ databases">
        <title>Sequencing the genomes of 1000 actinobacteria strains.</title>
        <authorList>
            <person name="Klenk H.-P."/>
        </authorList>
    </citation>
    <scope>NUCLEOTIDE SEQUENCE [LARGE SCALE GENOMIC DNA]</scope>
    <source>
        <strain evidence="3 4">DSM 44969</strain>
    </source>
</reference>
<feature type="domain" description="AB hydrolase-1" evidence="2">
    <location>
        <begin position="51"/>
        <end position="290"/>
    </location>
</feature>
<dbReference type="PANTHER" id="PTHR43798:SF33">
    <property type="entry name" value="HYDROLASE, PUTATIVE (AFU_ORTHOLOGUE AFUA_2G14860)-RELATED"/>
    <property type="match status" value="1"/>
</dbReference>
<feature type="region of interest" description="Disordered" evidence="1">
    <location>
        <begin position="1"/>
        <end position="21"/>
    </location>
</feature>
<keyword evidence="4" id="KW-1185">Reference proteome</keyword>
<comment type="caution">
    <text evidence="3">The sequence shown here is derived from an EMBL/GenBank/DDBJ whole genome shotgun (WGS) entry which is preliminary data.</text>
</comment>
<gene>
    <name evidence="3" type="ORF">EV378_0554</name>
</gene>
<dbReference type="Gene3D" id="3.40.50.1820">
    <property type="entry name" value="alpha/beta hydrolase"/>
    <property type="match status" value="1"/>
</dbReference>
<dbReference type="OrthoDB" id="3371334at2"/>
<sequence>MSASTGAAARTRRNGTRPTSGVAAVPVTRRDIVLHGNVVSFLEAGATSGGPVVVLLHGLASSALTWEAVLPLLGRHCHVIAPDLLGHGRSAKPGSGDYSLGAYAAEVRDLLLVLGLDRATVIGHSFGGGVAMQYAHQFPELVERVGLVSSGGLGSDVTPALRAATLPGANTVLRAVSAITPAWLGRLGHRLARLLPGADVDGVLSAFDTFADSGARGAFVHTVRGSLDGAGQRLAGTDRLYLLDRIPVLLVGGSRDPVIPVEHTRAAHVALPDSRLEIFDGGGHFPHIERARRFADLVEEFVTTTTPARADLETLRRRLREASHEVPAAD</sequence>
<dbReference type="SUPFAM" id="SSF53474">
    <property type="entry name" value="alpha/beta-Hydrolases"/>
    <property type="match status" value="1"/>
</dbReference>
<dbReference type="PRINTS" id="PR00412">
    <property type="entry name" value="EPOXHYDRLASE"/>
</dbReference>
<dbReference type="AlphaFoldDB" id="A0A4R1HTU9"/>
<dbReference type="PRINTS" id="PR00111">
    <property type="entry name" value="ABHYDROLASE"/>
</dbReference>
<dbReference type="GO" id="GO:0003824">
    <property type="term" value="F:catalytic activity"/>
    <property type="evidence" value="ECO:0007669"/>
    <property type="project" value="InterPro"/>
</dbReference>
<dbReference type="InterPro" id="IPR000639">
    <property type="entry name" value="Epox_hydrolase-like"/>
</dbReference>
<evidence type="ECO:0000259" key="2">
    <source>
        <dbReference type="Pfam" id="PF00561"/>
    </source>
</evidence>
<dbReference type="EMBL" id="SMFZ01000001">
    <property type="protein sequence ID" value="TCK24763.1"/>
    <property type="molecule type" value="Genomic_DNA"/>
</dbReference>
<accession>A0A4R1HTU9</accession>
<evidence type="ECO:0000313" key="3">
    <source>
        <dbReference type="EMBL" id="TCK24763.1"/>
    </source>
</evidence>
<name>A0A4R1HTU9_PSEEN</name>
<dbReference type="Proteomes" id="UP000295560">
    <property type="component" value="Unassembled WGS sequence"/>
</dbReference>
<dbReference type="PANTHER" id="PTHR43798">
    <property type="entry name" value="MONOACYLGLYCEROL LIPASE"/>
    <property type="match status" value="1"/>
</dbReference>
<dbReference type="RefSeq" id="WP_132421172.1">
    <property type="nucleotide sequence ID" value="NZ_SMFZ01000001.1"/>
</dbReference>
<organism evidence="3 4">
    <name type="scientific">Pseudonocardia endophytica</name>
    <dbReference type="NCBI Taxonomy" id="401976"/>
    <lineage>
        <taxon>Bacteria</taxon>
        <taxon>Bacillati</taxon>
        <taxon>Actinomycetota</taxon>
        <taxon>Actinomycetes</taxon>
        <taxon>Pseudonocardiales</taxon>
        <taxon>Pseudonocardiaceae</taxon>
        <taxon>Pseudonocardia</taxon>
    </lineage>
</organism>
<dbReference type="Pfam" id="PF00561">
    <property type="entry name" value="Abhydrolase_1"/>
    <property type="match status" value="1"/>
</dbReference>
<evidence type="ECO:0000256" key="1">
    <source>
        <dbReference type="SAM" id="MobiDB-lite"/>
    </source>
</evidence>
<proteinExistence type="predicted"/>
<dbReference type="InterPro" id="IPR000073">
    <property type="entry name" value="AB_hydrolase_1"/>
</dbReference>